<dbReference type="OrthoDB" id="7174015at2"/>
<sequence>MLTRRSLIAASLLAGISPALAQTPAPTDPAAILTAIYTRAAKGKGDGGGAFVIENKAAKSRYLSKALVALWAKADAHTPKGDVGPVDFDPVTNSQEPDVKSFKVDAERMEADKAVVAVTITGHRNDRKPADQIVRYDFVREANSWKIDDIRGSSDGEAWSIRKMLTDSLKS</sequence>
<keyword evidence="1" id="KW-0732">Signal</keyword>
<accession>A0A176Y712</accession>
<gene>
    <name evidence="3" type="ORF">AYJ54_34170</name>
</gene>
<dbReference type="Gene3D" id="3.10.450.50">
    <property type="match status" value="1"/>
</dbReference>
<evidence type="ECO:0000313" key="3">
    <source>
        <dbReference type="EMBL" id="OAE98598.1"/>
    </source>
</evidence>
<name>A0A176Y712_9BRAD</name>
<organism evidence="3 4">
    <name type="scientific">Bradyrhizobium centrolobii</name>
    <dbReference type="NCBI Taxonomy" id="1505087"/>
    <lineage>
        <taxon>Bacteria</taxon>
        <taxon>Pseudomonadati</taxon>
        <taxon>Pseudomonadota</taxon>
        <taxon>Alphaproteobacteria</taxon>
        <taxon>Hyphomicrobiales</taxon>
        <taxon>Nitrobacteraceae</taxon>
        <taxon>Bradyrhizobium</taxon>
    </lineage>
</organism>
<comment type="caution">
    <text evidence="3">The sequence shown here is derived from an EMBL/GenBank/DDBJ whole genome shotgun (WGS) entry which is preliminary data.</text>
</comment>
<proteinExistence type="predicted"/>
<dbReference type="STRING" id="1505087.AYJ54_34170"/>
<evidence type="ECO:0000259" key="2">
    <source>
        <dbReference type="Pfam" id="PF12883"/>
    </source>
</evidence>
<protein>
    <recommendedName>
        <fullName evidence="2">DUF3828 domain-containing protein</fullName>
    </recommendedName>
</protein>
<dbReference type="Pfam" id="PF12883">
    <property type="entry name" value="DUF3828"/>
    <property type="match status" value="1"/>
</dbReference>
<feature type="chain" id="PRO_5008054300" description="DUF3828 domain-containing protein" evidence="1">
    <location>
        <begin position="22"/>
        <end position="171"/>
    </location>
</feature>
<feature type="signal peptide" evidence="1">
    <location>
        <begin position="1"/>
        <end position="21"/>
    </location>
</feature>
<dbReference type="AlphaFoldDB" id="A0A176Y712"/>
<dbReference type="InterPro" id="IPR024289">
    <property type="entry name" value="DUF3828"/>
</dbReference>
<feature type="domain" description="DUF3828" evidence="2">
    <location>
        <begin position="51"/>
        <end position="151"/>
    </location>
</feature>
<evidence type="ECO:0000256" key="1">
    <source>
        <dbReference type="SAM" id="SignalP"/>
    </source>
</evidence>
<keyword evidence="4" id="KW-1185">Reference proteome</keyword>
<dbReference type="EMBL" id="LUUB01000121">
    <property type="protein sequence ID" value="OAE98598.1"/>
    <property type="molecule type" value="Genomic_DNA"/>
</dbReference>
<dbReference type="Proteomes" id="UP000076959">
    <property type="component" value="Unassembled WGS sequence"/>
</dbReference>
<dbReference type="RefSeq" id="WP_063708578.1">
    <property type="nucleotide sequence ID" value="NZ_LUUB01000121.1"/>
</dbReference>
<evidence type="ECO:0000313" key="4">
    <source>
        <dbReference type="Proteomes" id="UP000076959"/>
    </source>
</evidence>
<reference evidence="3 4" key="1">
    <citation type="submission" date="2016-03" db="EMBL/GenBank/DDBJ databases">
        <title>Draft Genome Sequence of the Strain BR 10245 (Bradyrhizobium sp.) isolated from nodules of Centrolobium paraense.</title>
        <authorList>
            <person name="Simoes-Araujo J.L.Sr."/>
            <person name="Barauna A.C."/>
            <person name="Silva K."/>
            <person name="Zilli J.E."/>
        </authorList>
    </citation>
    <scope>NUCLEOTIDE SEQUENCE [LARGE SCALE GENOMIC DNA]</scope>
    <source>
        <strain evidence="3 4">BR 10245</strain>
    </source>
</reference>